<evidence type="ECO:0000313" key="3">
    <source>
        <dbReference type="Proteomes" id="UP000016933"/>
    </source>
</evidence>
<evidence type="ECO:0000256" key="1">
    <source>
        <dbReference type="SAM" id="Phobius"/>
    </source>
</evidence>
<dbReference type="STRING" id="675120.N1PVS9"/>
<gene>
    <name evidence="2" type="ORF">DOTSEDRAFT_70497</name>
</gene>
<dbReference type="EMBL" id="KB446537">
    <property type="protein sequence ID" value="EME46509.1"/>
    <property type="molecule type" value="Genomic_DNA"/>
</dbReference>
<dbReference type="OrthoDB" id="4476201at2759"/>
<evidence type="ECO:0000313" key="2">
    <source>
        <dbReference type="EMBL" id="EME46509.1"/>
    </source>
</evidence>
<keyword evidence="1" id="KW-0472">Membrane</keyword>
<organism evidence="2 3">
    <name type="scientific">Dothistroma septosporum (strain NZE10 / CBS 128990)</name>
    <name type="common">Red band needle blight fungus</name>
    <name type="synonym">Mycosphaerella pini</name>
    <dbReference type="NCBI Taxonomy" id="675120"/>
    <lineage>
        <taxon>Eukaryota</taxon>
        <taxon>Fungi</taxon>
        <taxon>Dikarya</taxon>
        <taxon>Ascomycota</taxon>
        <taxon>Pezizomycotina</taxon>
        <taxon>Dothideomycetes</taxon>
        <taxon>Dothideomycetidae</taxon>
        <taxon>Mycosphaerellales</taxon>
        <taxon>Mycosphaerellaceae</taxon>
        <taxon>Dothistroma</taxon>
    </lineage>
</organism>
<dbReference type="Proteomes" id="UP000016933">
    <property type="component" value="Unassembled WGS sequence"/>
</dbReference>
<keyword evidence="1" id="KW-1133">Transmembrane helix</keyword>
<dbReference type="HOGENOM" id="CLU_1875383_0_0_1"/>
<feature type="transmembrane region" description="Helical" evidence="1">
    <location>
        <begin position="26"/>
        <end position="48"/>
    </location>
</feature>
<reference evidence="2 3" key="2">
    <citation type="journal article" date="2012" name="PLoS Pathog.">
        <title>Diverse lifestyles and strategies of plant pathogenesis encoded in the genomes of eighteen Dothideomycetes fungi.</title>
        <authorList>
            <person name="Ohm R.A."/>
            <person name="Feau N."/>
            <person name="Henrissat B."/>
            <person name="Schoch C.L."/>
            <person name="Horwitz B.A."/>
            <person name="Barry K.W."/>
            <person name="Condon B.J."/>
            <person name="Copeland A.C."/>
            <person name="Dhillon B."/>
            <person name="Glaser F."/>
            <person name="Hesse C.N."/>
            <person name="Kosti I."/>
            <person name="LaButti K."/>
            <person name="Lindquist E.A."/>
            <person name="Lucas S."/>
            <person name="Salamov A.A."/>
            <person name="Bradshaw R.E."/>
            <person name="Ciuffetti L."/>
            <person name="Hamelin R.C."/>
            <person name="Kema G.H.J."/>
            <person name="Lawrence C."/>
            <person name="Scott J.A."/>
            <person name="Spatafora J.W."/>
            <person name="Turgeon B.G."/>
            <person name="de Wit P.J.G.M."/>
            <person name="Zhong S."/>
            <person name="Goodwin S.B."/>
            <person name="Grigoriev I.V."/>
        </authorList>
    </citation>
    <scope>NUCLEOTIDE SEQUENCE [LARGE SCALE GENOMIC DNA]</scope>
    <source>
        <strain evidence="3">NZE10 / CBS 128990</strain>
    </source>
</reference>
<accession>N1PVS9</accession>
<keyword evidence="1" id="KW-0812">Transmembrane</keyword>
<protein>
    <submittedName>
        <fullName evidence="2">Uncharacterized protein</fullName>
    </submittedName>
</protein>
<name>N1PVS9_DOTSN</name>
<keyword evidence="3" id="KW-1185">Reference proteome</keyword>
<sequence length="136" mass="14778">MIGNAGQISNPDYVPSPRAIVMTAHFGLWLGRAIMMVIVIMMVIAYTVKDIPDVVGGQYGQPFGSLCLRVLGKRVGLALFSLNMIAQFFCGQGCTIAAKVPYRLCVLARWSYCGVPDGGRRSIREQEPRGMPHGAC</sequence>
<proteinExistence type="predicted"/>
<reference evidence="3" key="1">
    <citation type="journal article" date="2012" name="PLoS Genet.">
        <title>The genomes of the fungal plant pathogens Cladosporium fulvum and Dothistroma septosporum reveal adaptation to different hosts and lifestyles but also signatures of common ancestry.</title>
        <authorList>
            <person name="de Wit P.J.G.M."/>
            <person name="van der Burgt A."/>
            <person name="Oekmen B."/>
            <person name="Stergiopoulos I."/>
            <person name="Abd-Elsalam K.A."/>
            <person name="Aerts A.L."/>
            <person name="Bahkali A.H."/>
            <person name="Beenen H.G."/>
            <person name="Chettri P."/>
            <person name="Cox M.P."/>
            <person name="Datema E."/>
            <person name="de Vries R.P."/>
            <person name="Dhillon B."/>
            <person name="Ganley A.R."/>
            <person name="Griffiths S.A."/>
            <person name="Guo Y."/>
            <person name="Hamelin R.C."/>
            <person name="Henrissat B."/>
            <person name="Kabir M.S."/>
            <person name="Jashni M.K."/>
            <person name="Kema G."/>
            <person name="Klaubauf S."/>
            <person name="Lapidus A."/>
            <person name="Levasseur A."/>
            <person name="Lindquist E."/>
            <person name="Mehrabi R."/>
            <person name="Ohm R.A."/>
            <person name="Owen T.J."/>
            <person name="Salamov A."/>
            <person name="Schwelm A."/>
            <person name="Schijlen E."/>
            <person name="Sun H."/>
            <person name="van den Burg H.A."/>
            <person name="van Ham R.C.H.J."/>
            <person name="Zhang S."/>
            <person name="Goodwin S.B."/>
            <person name="Grigoriev I.V."/>
            <person name="Collemare J."/>
            <person name="Bradshaw R.E."/>
        </authorList>
    </citation>
    <scope>NUCLEOTIDE SEQUENCE [LARGE SCALE GENOMIC DNA]</scope>
    <source>
        <strain evidence="3">NZE10 / CBS 128990</strain>
    </source>
</reference>
<dbReference type="AlphaFoldDB" id="N1PVS9"/>